<dbReference type="Proteomes" id="UP000830671">
    <property type="component" value="Chromosome 4"/>
</dbReference>
<accession>A0A9Q8WGF7</accession>
<sequence>MKPGTDTYLGNRVNLAQVHHPWAAVRNLTVRAACLRILSPAMEVPSSLSGNYLMCLLRCILVIFARKPSSIICAWPTLTSRNYGLQFDSNYPYGVWRQSDKDACLPYCLALACAPGSFSGSLLSVLEPRVWPHAMPVLALAREQALPLIDPVVVVLILSNSRPSAAAMLYLLRSGWDRIELLLIFPGVGAPSLLPHLRNLPSSSFIFSEVPNFATEEGTQYCHYCHEPLLAGLAFLTSNTMPMPVELDLRHPTAPATHTTPSGWLRTGILWSTTQLPAKQPVHSTLPPSRLSDAAQPSSIHRPTNCLCFAIPRSNLPPICPVESRTILPTHFLPAPACRNQETVHARLPHLDRHDHGWNLLLKPPRCPRWGSIDRPVYGYATFFSSSLMTDDTHVYDSSLCLHDLHAACVSGKHQKNHQLIPTRHSLQQHGPWLSGCHHSIPVQDMRIHRLRLIHSPRHAQLA</sequence>
<dbReference type="AlphaFoldDB" id="A0A9Q8WGF7"/>
<proteinExistence type="predicted"/>
<organism evidence="1 2">
    <name type="scientific">Colletotrichum lupini</name>
    <dbReference type="NCBI Taxonomy" id="145971"/>
    <lineage>
        <taxon>Eukaryota</taxon>
        <taxon>Fungi</taxon>
        <taxon>Dikarya</taxon>
        <taxon>Ascomycota</taxon>
        <taxon>Pezizomycotina</taxon>
        <taxon>Sordariomycetes</taxon>
        <taxon>Hypocreomycetidae</taxon>
        <taxon>Glomerellales</taxon>
        <taxon>Glomerellaceae</taxon>
        <taxon>Colletotrichum</taxon>
        <taxon>Colletotrichum acutatum species complex</taxon>
    </lineage>
</organism>
<name>A0A9Q8WGF7_9PEZI</name>
<dbReference type="GeneID" id="73342238"/>
<gene>
    <name evidence="1" type="ORF">CLUP02_08238</name>
</gene>
<dbReference type="RefSeq" id="XP_049144371.1">
    <property type="nucleotide sequence ID" value="XM_049287228.1"/>
</dbReference>
<dbReference type="KEGG" id="clup:CLUP02_08238"/>
<dbReference type="EMBL" id="CP019476">
    <property type="protein sequence ID" value="UQC82748.1"/>
    <property type="molecule type" value="Genomic_DNA"/>
</dbReference>
<protein>
    <submittedName>
        <fullName evidence="1">Uncharacterized protein</fullName>
    </submittedName>
</protein>
<evidence type="ECO:0000313" key="2">
    <source>
        <dbReference type="Proteomes" id="UP000830671"/>
    </source>
</evidence>
<keyword evidence="2" id="KW-1185">Reference proteome</keyword>
<evidence type="ECO:0000313" key="1">
    <source>
        <dbReference type="EMBL" id="UQC82748.1"/>
    </source>
</evidence>
<reference evidence="1" key="1">
    <citation type="journal article" date="2021" name="Mol. Plant Microbe Interact.">
        <title>Complete Genome Sequence of the Plant-Pathogenic Fungus Colletotrichum lupini.</title>
        <authorList>
            <person name="Baroncelli R."/>
            <person name="Pensec F."/>
            <person name="Da Lio D."/>
            <person name="Boufleur T."/>
            <person name="Vicente I."/>
            <person name="Sarrocco S."/>
            <person name="Picot A."/>
            <person name="Baraldi E."/>
            <person name="Sukno S."/>
            <person name="Thon M."/>
            <person name="Le Floch G."/>
        </authorList>
    </citation>
    <scope>NUCLEOTIDE SEQUENCE</scope>
    <source>
        <strain evidence="1">IMI 504893</strain>
    </source>
</reference>